<dbReference type="Gene3D" id="1.10.287.1490">
    <property type="match status" value="1"/>
</dbReference>
<reference evidence="2" key="1">
    <citation type="journal article" date="2015" name="Nature">
        <title>Complex archaea that bridge the gap between prokaryotes and eukaryotes.</title>
        <authorList>
            <person name="Spang A."/>
            <person name="Saw J.H."/>
            <person name="Jorgensen S.L."/>
            <person name="Zaremba-Niedzwiedzka K."/>
            <person name="Martijn J."/>
            <person name="Lind A.E."/>
            <person name="van Eijk R."/>
            <person name="Schleper C."/>
            <person name="Guy L."/>
            <person name="Ettema T.J."/>
        </authorList>
    </citation>
    <scope>NUCLEOTIDE SEQUENCE</scope>
</reference>
<proteinExistence type="predicted"/>
<dbReference type="EMBL" id="LAZR01051090">
    <property type="protein sequence ID" value="KKK85911.1"/>
    <property type="molecule type" value="Genomic_DNA"/>
</dbReference>
<feature type="region of interest" description="Disordered" evidence="1">
    <location>
        <begin position="131"/>
        <end position="163"/>
    </location>
</feature>
<feature type="region of interest" description="Disordered" evidence="1">
    <location>
        <begin position="43"/>
        <end position="78"/>
    </location>
</feature>
<evidence type="ECO:0000313" key="2">
    <source>
        <dbReference type="EMBL" id="KKK85911.1"/>
    </source>
</evidence>
<feature type="compositionally biased region" description="Basic and acidic residues" evidence="1">
    <location>
        <begin position="45"/>
        <end position="56"/>
    </location>
</feature>
<name>A0A0F9BNI7_9ZZZZ</name>
<feature type="compositionally biased region" description="Basic and acidic residues" evidence="1">
    <location>
        <begin position="131"/>
        <end position="150"/>
    </location>
</feature>
<gene>
    <name evidence="2" type="ORF">LCGC14_2768500</name>
</gene>
<protein>
    <submittedName>
        <fullName evidence="2">Uncharacterized protein</fullName>
    </submittedName>
</protein>
<organism evidence="2">
    <name type="scientific">marine sediment metagenome</name>
    <dbReference type="NCBI Taxonomy" id="412755"/>
    <lineage>
        <taxon>unclassified sequences</taxon>
        <taxon>metagenomes</taxon>
        <taxon>ecological metagenomes</taxon>
    </lineage>
</organism>
<comment type="caution">
    <text evidence="2">The sequence shown here is derived from an EMBL/GenBank/DDBJ whole genome shotgun (WGS) entry which is preliminary data.</text>
</comment>
<dbReference type="AlphaFoldDB" id="A0A0F9BNI7"/>
<accession>A0A0F9BNI7</accession>
<evidence type="ECO:0000256" key="1">
    <source>
        <dbReference type="SAM" id="MobiDB-lite"/>
    </source>
</evidence>
<sequence>MSSKEILSLIEQFETAFDTYWQILQKNNKEVLSQLRSTWRSMQAEQKEGETRKEKISAQNSELTELRTKSEEMDSQIEGLKEKKDELNSKISELTASLETTINDFKTPSFELDGLETKLAAVNDKINSKEAEKTSLDQKTVENENREMEIKNSYQKKMGDTDQ</sequence>